<evidence type="ECO:0000259" key="5">
    <source>
        <dbReference type="PROSITE" id="PS51063"/>
    </source>
</evidence>
<dbReference type="InterPro" id="IPR050397">
    <property type="entry name" value="Env_Response_Regulators"/>
</dbReference>
<dbReference type="PRINTS" id="PR00034">
    <property type="entry name" value="HTHCRP"/>
</dbReference>
<dbReference type="InterPro" id="IPR036388">
    <property type="entry name" value="WH-like_DNA-bd_sf"/>
</dbReference>
<dbReference type="InterPro" id="IPR018490">
    <property type="entry name" value="cNMP-bd_dom_sf"/>
</dbReference>
<dbReference type="SMART" id="SM00419">
    <property type="entry name" value="HTH_CRP"/>
    <property type="match status" value="1"/>
</dbReference>
<dbReference type="PANTHER" id="PTHR24567:SF26">
    <property type="entry name" value="REGULATORY PROTEIN YEIL"/>
    <property type="match status" value="1"/>
</dbReference>
<evidence type="ECO:0000313" key="6">
    <source>
        <dbReference type="EMBL" id="SDE51736.1"/>
    </source>
</evidence>
<evidence type="ECO:0000256" key="1">
    <source>
        <dbReference type="ARBA" id="ARBA00023015"/>
    </source>
</evidence>
<reference evidence="6 7" key="1">
    <citation type="submission" date="2016-10" db="EMBL/GenBank/DDBJ databases">
        <authorList>
            <person name="de Groot N.N."/>
        </authorList>
    </citation>
    <scope>NUCLEOTIDE SEQUENCE [LARGE SCALE GENOMIC DNA]</scope>
    <source>
        <strain evidence="6 7">DSM 24015</strain>
    </source>
</reference>
<proteinExistence type="predicted"/>
<dbReference type="Pfam" id="PF00027">
    <property type="entry name" value="cNMP_binding"/>
    <property type="match status" value="1"/>
</dbReference>
<keyword evidence="2" id="KW-0238">DNA-binding</keyword>
<feature type="domain" description="HTH crp-type" evidence="5">
    <location>
        <begin position="163"/>
        <end position="234"/>
    </location>
</feature>
<dbReference type="SUPFAM" id="SSF51206">
    <property type="entry name" value="cAMP-binding domain-like"/>
    <property type="match status" value="1"/>
</dbReference>
<sequence>MLINISKMSNQKKCNIEKRFQEIFNENSFKKYLAKDDFKKYSSAKQNLKYTKGDIIFEDGEIAKGVYFIEKGTVKLSKSGVYGKDQILRFIKEGDVVGYRSLLCDENFQAKAEAMTEVEATFVPTNIFLQLLEADSRLSFAMMQKIAFELGESSNTITFLAQKTVRERLAEILILLEQKLGTDPEGFIKISLTREEIANLIGTATESAIRLISEFKHDGLIEVEGRCIKIKDAGKLMKVGHVIP</sequence>
<dbReference type="CDD" id="cd00038">
    <property type="entry name" value="CAP_ED"/>
    <property type="match status" value="1"/>
</dbReference>
<dbReference type="GO" id="GO:0003700">
    <property type="term" value="F:DNA-binding transcription factor activity"/>
    <property type="evidence" value="ECO:0007669"/>
    <property type="project" value="TreeGrafter"/>
</dbReference>
<dbReference type="SUPFAM" id="SSF46785">
    <property type="entry name" value="Winged helix' DNA-binding domain"/>
    <property type="match status" value="1"/>
</dbReference>
<keyword evidence="1" id="KW-0805">Transcription regulation</keyword>
<dbReference type="STRING" id="1071918.SAMN05421544_11150"/>
<dbReference type="Pfam" id="PF13545">
    <property type="entry name" value="HTH_Crp_2"/>
    <property type="match status" value="1"/>
</dbReference>
<feature type="domain" description="Cyclic nucleotide-binding" evidence="4">
    <location>
        <begin position="29"/>
        <end position="132"/>
    </location>
</feature>
<accession>A0A1G7DKX1</accession>
<keyword evidence="7" id="KW-1185">Reference proteome</keyword>
<name>A0A1G7DKX1_9FLAO</name>
<dbReference type="AlphaFoldDB" id="A0A1G7DKX1"/>
<organism evidence="6 7">
    <name type="scientific">Riemerella columbipharyngis</name>
    <dbReference type="NCBI Taxonomy" id="1071918"/>
    <lineage>
        <taxon>Bacteria</taxon>
        <taxon>Pseudomonadati</taxon>
        <taxon>Bacteroidota</taxon>
        <taxon>Flavobacteriia</taxon>
        <taxon>Flavobacteriales</taxon>
        <taxon>Weeksellaceae</taxon>
        <taxon>Riemerella</taxon>
    </lineage>
</organism>
<dbReference type="GO" id="GO:0003677">
    <property type="term" value="F:DNA binding"/>
    <property type="evidence" value="ECO:0007669"/>
    <property type="project" value="UniProtKB-KW"/>
</dbReference>
<dbReference type="GO" id="GO:0005829">
    <property type="term" value="C:cytosol"/>
    <property type="evidence" value="ECO:0007669"/>
    <property type="project" value="TreeGrafter"/>
</dbReference>
<dbReference type="Gene3D" id="1.10.10.10">
    <property type="entry name" value="Winged helix-like DNA-binding domain superfamily/Winged helix DNA-binding domain"/>
    <property type="match status" value="1"/>
</dbReference>
<dbReference type="InterPro" id="IPR012318">
    <property type="entry name" value="HTH_CRP"/>
</dbReference>
<dbReference type="GO" id="GO:0016301">
    <property type="term" value="F:kinase activity"/>
    <property type="evidence" value="ECO:0007669"/>
    <property type="project" value="UniProtKB-KW"/>
</dbReference>
<keyword evidence="6" id="KW-0808">Transferase</keyword>
<dbReference type="InterPro" id="IPR014710">
    <property type="entry name" value="RmlC-like_jellyroll"/>
</dbReference>
<keyword evidence="3" id="KW-0804">Transcription</keyword>
<evidence type="ECO:0000259" key="4">
    <source>
        <dbReference type="PROSITE" id="PS50042"/>
    </source>
</evidence>
<dbReference type="Gene3D" id="2.60.120.10">
    <property type="entry name" value="Jelly Rolls"/>
    <property type="match status" value="1"/>
</dbReference>
<evidence type="ECO:0000256" key="3">
    <source>
        <dbReference type="ARBA" id="ARBA00023163"/>
    </source>
</evidence>
<dbReference type="PANTHER" id="PTHR24567">
    <property type="entry name" value="CRP FAMILY TRANSCRIPTIONAL REGULATORY PROTEIN"/>
    <property type="match status" value="1"/>
</dbReference>
<dbReference type="InterPro" id="IPR000595">
    <property type="entry name" value="cNMP-bd_dom"/>
</dbReference>
<dbReference type="SMART" id="SM00100">
    <property type="entry name" value="cNMP"/>
    <property type="match status" value="1"/>
</dbReference>
<dbReference type="PROSITE" id="PS50042">
    <property type="entry name" value="CNMP_BINDING_3"/>
    <property type="match status" value="1"/>
</dbReference>
<dbReference type="InterPro" id="IPR036390">
    <property type="entry name" value="WH_DNA-bd_sf"/>
</dbReference>
<dbReference type="PROSITE" id="PS51063">
    <property type="entry name" value="HTH_CRP_2"/>
    <property type="match status" value="1"/>
</dbReference>
<protein>
    <submittedName>
        <fullName evidence="6">cAMP-binding domain of CRP or a regulatory subunit of cAMP-dependent protein kinases</fullName>
    </submittedName>
</protein>
<gene>
    <name evidence="6" type="ORF">SAMN05421544_11150</name>
</gene>
<keyword evidence="6" id="KW-0418">Kinase</keyword>
<dbReference type="EMBL" id="FNAS01000011">
    <property type="protein sequence ID" value="SDE51736.1"/>
    <property type="molecule type" value="Genomic_DNA"/>
</dbReference>
<evidence type="ECO:0000313" key="7">
    <source>
        <dbReference type="Proteomes" id="UP000198517"/>
    </source>
</evidence>
<dbReference type="Proteomes" id="UP000198517">
    <property type="component" value="Unassembled WGS sequence"/>
</dbReference>
<evidence type="ECO:0000256" key="2">
    <source>
        <dbReference type="ARBA" id="ARBA00023125"/>
    </source>
</evidence>